<evidence type="ECO:0000313" key="2">
    <source>
        <dbReference type="Proteomes" id="UP000649617"/>
    </source>
</evidence>
<dbReference type="OrthoDB" id="413842at2759"/>
<dbReference type="Proteomes" id="UP000649617">
    <property type="component" value="Unassembled WGS sequence"/>
</dbReference>
<gene>
    <name evidence="1" type="ORF">SPIL2461_LOCUS6174</name>
</gene>
<feature type="non-terminal residue" evidence="1">
    <location>
        <position position="1"/>
    </location>
</feature>
<protein>
    <submittedName>
        <fullName evidence="1">Uncharacterized protein</fullName>
    </submittedName>
</protein>
<proteinExistence type="predicted"/>
<keyword evidence="2" id="KW-1185">Reference proteome</keyword>
<dbReference type="AlphaFoldDB" id="A0A812N8Z3"/>
<accession>A0A812N8Z3</accession>
<comment type="caution">
    <text evidence="1">The sequence shown here is derived from an EMBL/GenBank/DDBJ whole genome shotgun (WGS) entry which is preliminary data.</text>
</comment>
<organism evidence="1 2">
    <name type="scientific">Symbiodinium pilosum</name>
    <name type="common">Dinoflagellate</name>
    <dbReference type="NCBI Taxonomy" id="2952"/>
    <lineage>
        <taxon>Eukaryota</taxon>
        <taxon>Sar</taxon>
        <taxon>Alveolata</taxon>
        <taxon>Dinophyceae</taxon>
        <taxon>Suessiales</taxon>
        <taxon>Symbiodiniaceae</taxon>
        <taxon>Symbiodinium</taxon>
    </lineage>
</organism>
<dbReference type="EMBL" id="CAJNIZ010009147">
    <property type="protein sequence ID" value="CAE7276691.1"/>
    <property type="molecule type" value="Genomic_DNA"/>
</dbReference>
<reference evidence="1" key="1">
    <citation type="submission" date="2021-02" db="EMBL/GenBank/DDBJ databases">
        <authorList>
            <person name="Dougan E. K."/>
            <person name="Rhodes N."/>
            <person name="Thang M."/>
            <person name="Chan C."/>
        </authorList>
    </citation>
    <scope>NUCLEOTIDE SEQUENCE</scope>
</reference>
<name>A0A812N8Z3_SYMPI</name>
<evidence type="ECO:0000313" key="1">
    <source>
        <dbReference type="EMBL" id="CAE7276691.1"/>
    </source>
</evidence>
<sequence>APATDLRKHARAALEELPPELQPEALKRFAASPLMNTAERDLLRVLRNVGLSEKVRVDSFNVGAISVKSIALKTWFRYLLNVRNCGQLLGGFTTMDRYGQVCLKAFWECFRKENPEHAVFELHHGRLHSVIPYCIHLDEGRGLRKSAVMVIHAQGIFGADTAPHFTQNMDFIFDDYLMESELEDMMIRNQFHNGRGCTYRSRFLYTILPKASYTKNNSRVFTAVLDRLREECTSLLEDGFQVHDGSKYFAALLAVKGDAPALAKAGNFTRNFQCLGNPICWECMAGAPEIPFEDCRRNPIYEATIHAERPWVVPGPLAEVPGVPGKPELVYQRDPFHVYKQSVGGSFAASSIVLVAEMGYWNAENNVFANVMDRAYKDFGHFVKHEWGGPGVPHIKHFTKANLHYPRVNSFPYARPKGSDVMLLTRWLRHLVLHGPLRDGIRTGNMVLNASEPWHIPMLENIAMAASGALKFFRIMHNNGLWLTRGLAEALGEACFKFCESYSALAQLCHNQNLTRYSLAPSLHYYHHFYMDMKRKLANPNAKYILSPSFANCEADEDYIGKISRISRHVHPKVTNARTIDRYLVKLNLVYAGET</sequence>